<protein>
    <submittedName>
        <fullName evidence="1">Uncharacterized protein</fullName>
    </submittedName>
</protein>
<organism evidence="1 2">
    <name type="scientific">Pseudomonas abietaniphila</name>
    <dbReference type="NCBI Taxonomy" id="89065"/>
    <lineage>
        <taxon>Bacteria</taxon>
        <taxon>Pseudomonadati</taxon>
        <taxon>Pseudomonadota</taxon>
        <taxon>Gammaproteobacteria</taxon>
        <taxon>Pseudomonadales</taxon>
        <taxon>Pseudomonadaceae</taxon>
        <taxon>Pseudomonas</taxon>
    </lineage>
</organism>
<gene>
    <name evidence="1" type="ORF">SAMN05216605_11986</name>
</gene>
<dbReference type="EMBL" id="FNCO01000019">
    <property type="protein sequence ID" value="SDI95053.1"/>
    <property type="molecule type" value="Genomic_DNA"/>
</dbReference>
<evidence type="ECO:0000313" key="1">
    <source>
        <dbReference type="EMBL" id="SDI95053.1"/>
    </source>
</evidence>
<dbReference type="Proteomes" id="UP000182894">
    <property type="component" value="Unassembled WGS sequence"/>
</dbReference>
<proteinExistence type="predicted"/>
<name>A0A1G8PRG7_9PSED</name>
<keyword evidence="2" id="KW-1185">Reference proteome</keyword>
<dbReference type="AlphaFoldDB" id="A0A1G8PRG7"/>
<evidence type="ECO:0000313" key="2">
    <source>
        <dbReference type="Proteomes" id="UP000182894"/>
    </source>
</evidence>
<reference evidence="2" key="1">
    <citation type="submission" date="2016-10" db="EMBL/GenBank/DDBJ databases">
        <authorList>
            <person name="Varghese N."/>
            <person name="Submissions S."/>
        </authorList>
    </citation>
    <scope>NUCLEOTIDE SEQUENCE [LARGE SCALE GENOMIC DNA]</scope>
    <source>
        <strain evidence="2">ATCC 700689</strain>
    </source>
</reference>
<accession>A0A1G8PRG7</accession>
<dbReference type="STRING" id="89065.SAMN05216605_11986"/>
<sequence>MFISLGPVNWLTAGLWGADHMLIKKGEIICIASGVFEGYDQDGPFQAEVDFDLEDFIEAVRSSAPPGINPWDADDLMRDIPARLVEQGLVSRLSCRSFHLGAFSRWDFKEEGGGS</sequence>